<accession>A0A133NXF4</accession>
<dbReference type="PATRIC" id="fig|2702.100.peg.679"/>
<evidence type="ECO:0000313" key="1">
    <source>
        <dbReference type="EMBL" id="KXA20973.1"/>
    </source>
</evidence>
<dbReference type="EMBL" id="LRQB01000039">
    <property type="protein sequence ID" value="KXA20973.1"/>
    <property type="molecule type" value="Genomic_DNA"/>
</dbReference>
<proteinExistence type="predicted"/>
<dbReference type="AlphaFoldDB" id="A0A133NXF4"/>
<reference evidence="1 2" key="1">
    <citation type="submission" date="2016-01" db="EMBL/GenBank/DDBJ databases">
        <authorList>
            <person name="Oliw E.H."/>
        </authorList>
    </citation>
    <scope>NUCLEOTIDE SEQUENCE [LARGE SCALE GENOMIC DNA]</scope>
    <source>
        <strain evidence="1 2">PSS_7772B</strain>
    </source>
</reference>
<name>A0A133NXF4_GARVA</name>
<dbReference type="Proteomes" id="UP000070687">
    <property type="component" value="Unassembled WGS sequence"/>
</dbReference>
<organism evidence="1 2">
    <name type="scientific">Gardnerella vaginalis</name>
    <dbReference type="NCBI Taxonomy" id="2702"/>
    <lineage>
        <taxon>Bacteria</taxon>
        <taxon>Bacillati</taxon>
        <taxon>Actinomycetota</taxon>
        <taxon>Actinomycetes</taxon>
        <taxon>Bifidobacteriales</taxon>
        <taxon>Bifidobacteriaceae</taxon>
        <taxon>Gardnerella</taxon>
    </lineage>
</organism>
<sequence>MNFIGLHIDTNIISKFYHSSTQDDISCVNPTVLSQIVFHNKIFSIIE</sequence>
<evidence type="ECO:0000313" key="2">
    <source>
        <dbReference type="Proteomes" id="UP000070687"/>
    </source>
</evidence>
<gene>
    <name evidence="1" type="ORF">HMPREF3208_00699</name>
</gene>
<protein>
    <submittedName>
        <fullName evidence="1">Uncharacterized protein</fullName>
    </submittedName>
</protein>
<comment type="caution">
    <text evidence="1">The sequence shown here is derived from an EMBL/GenBank/DDBJ whole genome shotgun (WGS) entry which is preliminary data.</text>
</comment>